<protein>
    <submittedName>
        <fullName evidence="1">Uncharacterized protein</fullName>
    </submittedName>
</protein>
<dbReference type="Proteomes" id="UP001055072">
    <property type="component" value="Unassembled WGS sequence"/>
</dbReference>
<keyword evidence="2" id="KW-1185">Reference proteome</keyword>
<sequence>MAFSIPKLPDSTSVNDTCDAQYTLSSISSLSTNTALFLALGTSTLAFLLGYYSRGVTVSINSNTVPKVFSSSYLSRVYSLITQTFLDQYRNFAELCDGLDATDVLNDSGAEQERKGGEEGEKDVGAPKAVRQEATDYFGPTMSRRRQSNASSITTATSYPSAPKHTSSPVTSYFPPYSPSQTLASPSLSFASPTRSALSSPRIQSPLVSLDEMVFKWADGVVQALTPALDQEMNWTGGVSKIEEVNEDEEGWVLRSPKVLREMYEVFKGEVAHIMTL</sequence>
<evidence type="ECO:0000313" key="2">
    <source>
        <dbReference type="Proteomes" id="UP001055072"/>
    </source>
</evidence>
<evidence type="ECO:0000313" key="1">
    <source>
        <dbReference type="EMBL" id="KAI0089776.1"/>
    </source>
</evidence>
<proteinExistence type="predicted"/>
<dbReference type="EMBL" id="MU274909">
    <property type="protein sequence ID" value="KAI0089776.1"/>
    <property type="molecule type" value="Genomic_DNA"/>
</dbReference>
<organism evidence="1 2">
    <name type="scientific">Irpex rosettiformis</name>
    <dbReference type="NCBI Taxonomy" id="378272"/>
    <lineage>
        <taxon>Eukaryota</taxon>
        <taxon>Fungi</taxon>
        <taxon>Dikarya</taxon>
        <taxon>Basidiomycota</taxon>
        <taxon>Agaricomycotina</taxon>
        <taxon>Agaricomycetes</taxon>
        <taxon>Polyporales</taxon>
        <taxon>Irpicaceae</taxon>
        <taxon>Irpex</taxon>
    </lineage>
</organism>
<gene>
    <name evidence="1" type="ORF">BDY19DRAFT_85095</name>
</gene>
<name>A0ACB8U6D6_9APHY</name>
<reference evidence="1" key="1">
    <citation type="journal article" date="2021" name="Environ. Microbiol.">
        <title>Gene family expansions and transcriptome signatures uncover fungal adaptations to wood decay.</title>
        <authorList>
            <person name="Hage H."/>
            <person name="Miyauchi S."/>
            <person name="Viragh M."/>
            <person name="Drula E."/>
            <person name="Min B."/>
            <person name="Chaduli D."/>
            <person name="Navarro D."/>
            <person name="Favel A."/>
            <person name="Norest M."/>
            <person name="Lesage-Meessen L."/>
            <person name="Balint B."/>
            <person name="Merenyi Z."/>
            <person name="de Eugenio L."/>
            <person name="Morin E."/>
            <person name="Martinez A.T."/>
            <person name="Baldrian P."/>
            <person name="Stursova M."/>
            <person name="Martinez M.J."/>
            <person name="Novotny C."/>
            <person name="Magnuson J.K."/>
            <person name="Spatafora J.W."/>
            <person name="Maurice S."/>
            <person name="Pangilinan J."/>
            <person name="Andreopoulos W."/>
            <person name="LaButti K."/>
            <person name="Hundley H."/>
            <person name="Na H."/>
            <person name="Kuo A."/>
            <person name="Barry K."/>
            <person name="Lipzen A."/>
            <person name="Henrissat B."/>
            <person name="Riley R."/>
            <person name="Ahrendt S."/>
            <person name="Nagy L.G."/>
            <person name="Grigoriev I.V."/>
            <person name="Martin F."/>
            <person name="Rosso M.N."/>
        </authorList>
    </citation>
    <scope>NUCLEOTIDE SEQUENCE</scope>
    <source>
        <strain evidence="1">CBS 384.51</strain>
    </source>
</reference>
<comment type="caution">
    <text evidence="1">The sequence shown here is derived from an EMBL/GenBank/DDBJ whole genome shotgun (WGS) entry which is preliminary data.</text>
</comment>
<accession>A0ACB8U6D6</accession>